<organism evidence="1">
    <name type="scientific">marine sediment metagenome</name>
    <dbReference type="NCBI Taxonomy" id="412755"/>
    <lineage>
        <taxon>unclassified sequences</taxon>
        <taxon>metagenomes</taxon>
        <taxon>ecological metagenomes</taxon>
    </lineage>
</organism>
<accession>X1HDV4</accession>
<reference evidence="1" key="1">
    <citation type="journal article" date="2014" name="Front. Microbiol.">
        <title>High frequency of phylogenetically diverse reductive dehalogenase-homologous genes in deep subseafloor sedimentary metagenomes.</title>
        <authorList>
            <person name="Kawai M."/>
            <person name="Futagami T."/>
            <person name="Toyoda A."/>
            <person name="Takaki Y."/>
            <person name="Nishi S."/>
            <person name="Hori S."/>
            <person name="Arai W."/>
            <person name="Tsubouchi T."/>
            <person name="Morono Y."/>
            <person name="Uchiyama I."/>
            <person name="Ito T."/>
            <person name="Fujiyama A."/>
            <person name="Inagaki F."/>
            <person name="Takami H."/>
        </authorList>
    </citation>
    <scope>NUCLEOTIDE SEQUENCE</scope>
    <source>
        <strain evidence="1">Expedition CK06-06</strain>
    </source>
</reference>
<dbReference type="AlphaFoldDB" id="X1HDV4"/>
<feature type="non-terminal residue" evidence="1">
    <location>
        <position position="1"/>
    </location>
</feature>
<dbReference type="EMBL" id="BARU01026851">
    <property type="protein sequence ID" value="GAH67587.1"/>
    <property type="molecule type" value="Genomic_DNA"/>
</dbReference>
<gene>
    <name evidence="1" type="ORF">S03H2_43091</name>
</gene>
<sequence length="270" mass="29973">IYAQRINSSGDGQWTMNGLAMTIPYGTQSVPQICSDDAGGAIITWIDDRNGYGDIYAQEVDLNGDLLLTENGACIGGAPTYYPQICAIGEGSAIITWCDYRSGNSDIYAQRVFDYTGDAELTIITPESKVYTGPMNSYYLATYGFENDETGDDPVGWSVDETGGTVQIINSYLEHSKVLELHEISDDNTEIYNVIGSRTSGTVEWWTSVSRDDDWYELGVYDGDTKGGIHMSFANDGYIKYHDGSVWTVIMPYSSNVWYHFKVEWHSATD</sequence>
<proteinExistence type="predicted"/>
<evidence type="ECO:0000313" key="1">
    <source>
        <dbReference type="EMBL" id="GAH67587.1"/>
    </source>
</evidence>
<name>X1HDV4_9ZZZZ</name>
<comment type="caution">
    <text evidence="1">The sequence shown here is derived from an EMBL/GenBank/DDBJ whole genome shotgun (WGS) entry which is preliminary data.</text>
</comment>
<protein>
    <submittedName>
        <fullName evidence="1">Uncharacterized protein</fullName>
    </submittedName>
</protein>
<feature type="non-terminal residue" evidence="1">
    <location>
        <position position="270"/>
    </location>
</feature>